<keyword evidence="5" id="KW-1185">Reference proteome</keyword>
<name>A0ABP9AXC1_9GAMM</name>
<proteinExistence type="predicted"/>
<feature type="region of interest" description="Disordered" evidence="1">
    <location>
        <begin position="18"/>
        <end position="37"/>
    </location>
</feature>
<comment type="caution">
    <text evidence="4">The sequence shown here is derived from an EMBL/GenBank/DDBJ whole genome shotgun (WGS) entry which is preliminary data.</text>
</comment>
<feature type="domain" description="X-Tfes XVIPCD" evidence="3">
    <location>
        <begin position="507"/>
        <end position="607"/>
    </location>
</feature>
<feature type="domain" description="X-Tfes XVIPCD" evidence="3">
    <location>
        <begin position="355"/>
        <end position="448"/>
    </location>
</feature>
<reference evidence="5" key="1">
    <citation type="journal article" date="2019" name="Int. J. Syst. Evol. Microbiol.">
        <title>The Global Catalogue of Microorganisms (GCM) 10K type strain sequencing project: providing services to taxonomists for standard genome sequencing and annotation.</title>
        <authorList>
            <consortium name="The Broad Institute Genomics Platform"/>
            <consortium name="The Broad Institute Genome Sequencing Center for Infectious Disease"/>
            <person name="Wu L."/>
            <person name="Ma J."/>
        </authorList>
    </citation>
    <scope>NUCLEOTIDE SEQUENCE [LARGE SCALE GENOMIC DNA]</scope>
    <source>
        <strain evidence="5">JCM 18204</strain>
    </source>
</reference>
<feature type="domain" description="Toxin YqcG C-terminal" evidence="2">
    <location>
        <begin position="257"/>
        <end position="323"/>
    </location>
</feature>
<evidence type="ECO:0000313" key="5">
    <source>
        <dbReference type="Proteomes" id="UP001499959"/>
    </source>
</evidence>
<accession>A0ABP9AXC1</accession>
<sequence length="633" mass="71972">MGFETRKLDGGGQVTLASWEDLKPPTHGSDLRDKEWNDSKPRKGMAFYDSTVHYMRNDWARDHMNPVTVQLDLPVSIDNGFGQTLNVTERKNLMLFHSKATDSWHTAEALDIDHAREWKKHLGDKRVNNYADAQMAYNDIDNLRMLPSVHNRSRDKLDTLIDTHGLDSKQFQKWRRENVDFDPKATHREFDPENDSVVRRASTRDTEWGVENGRKGLTFDTRVKNIWMENELSKLYVTSVPIHDNTTGKDYSVPLFRCPATQQLVTRDAFDIDHKQPFSEVLKELCADSLSGKITKAEALDAYNDVGNLRLVSRSANSSHEWELDSRGEYDSDFDFGVDDTRGMLDDTPQPLRMNEPDHPHYAMFKKALSEMEMLVPESTGVTHLERENAASSLVQSAVAIGMDRIDKVVYNPTNQNLVAVMGDPPRNGGYAALPMADAFKRTLEQNSDVIAVMPKPHGTILQHAMQEMRENQRFVLTQALDLRDKGILDFEYPTQKGQKKPPMMSNPSHPDYGDFKTVRDWIDRVDPERRTLPQDGYRDNLAAATVLEARRNGITHIDGVVMNKEKTGVVVMQGDLQNPSDPSNRVSLTNVSRGALTPVDYSTYSMDEARKLALQQTQTLQQPTQHHSPMIH</sequence>
<dbReference type="InterPro" id="IPR046519">
    <property type="entry name" value="X-Tfes_XVIPCD"/>
</dbReference>
<dbReference type="Pfam" id="PF20410">
    <property type="entry name" value="X-Tfes_XVIPCD"/>
    <property type="match status" value="2"/>
</dbReference>
<evidence type="ECO:0000259" key="3">
    <source>
        <dbReference type="Pfam" id="PF20410"/>
    </source>
</evidence>
<evidence type="ECO:0000313" key="4">
    <source>
        <dbReference type="EMBL" id="GAA4786254.1"/>
    </source>
</evidence>
<evidence type="ECO:0000259" key="2">
    <source>
        <dbReference type="Pfam" id="PF14410"/>
    </source>
</evidence>
<dbReference type="EMBL" id="BAABJE010000002">
    <property type="protein sequence ID" value="GAA4786254.1"/>
    <property type="molecule type" value="Genomic_DNA"/>
</dbReference>
<feature type="region of interest" description="Disordered" evidence="1">
    <location>
        <begin position="494"/>
        <end position="513"/>
    </location>
</feature>
<dbReference type="Pfam" id="PF14410">
    <property type="entry name" value="GH-E"/>
    <property type="match status" value="1"/>
</dbReference>
<feature type="compositionally biased region" description="Basic and acidic residues" evidence="1">
    <location>
        <begin position="20"/>
        <end position="37"/>
    </location>
</feature>
<dbReference type="RefSeq" id="WP_345302083.1">
    <property type="nucleotide sequence ID" value="NZ_BAABJE010000002.1"/>
</dbReference>
<dbReference type="InterPro" id="IPR026835">
    <property type="entry name" value="YqcG_C"/>
</dbReference>
<evidence type="ECO:0000256" key="1">
    <source>
        <dbReference type="SAM" id="MobiDB-lite"/>
    </source>
</evidence>
<protein>
    <submittedName>
        <fullName evidence="4">Uncharacterized protein</fullName>
    </submittedName>
</protein>
<organism evidence="4 5">
    <name type="scientific">Lysobacter hankyongensis</name>
    <dbReference type="NCBI Taxonomy" id="1176535"/>
    <lineage>
        <taxon>Bacteria</taxon>
        <taxon>Pseudomonadati</taxon>
        <taxon>Pseudomonadota</taxon>
        <taxon>Gammaproteobacteria</taxon>
        <taxon>Lysobacterales</taxon>
        <taxon>Lysobacteraceae</taxon>
        <taxon>Lysobacter</taxon>
    </lineage>
</organism>
<dbReference type="Proteomes" id="UP001499959">
    <property type="component" value="Unassembled WGS sequence"/>
</dbReference>
<gene>
    <name evidence="4" type="ORF">GCM10023307_08750</name>
</gene>